<reference evidence="1" key="1">
    <citation type="submission" date="2014-12" db="EMBL/GenBank/DDBJ databases">
        <title>Insight into the proteome of Arion vulgaris.</title>
        <authorList>
            <person name="Aradska J."/>
            <person name="Bulat T."/>
            <person name="Smidak R."/>
            <person name="Sarate P."/>
            <person name="Gangsoo J."/>
            <person name="Sialana F."/>
            <person name="Bilban M."/>
            <person name="Lubec G."/>
        </authorList>
    </citation>
    <scope>NUCLEOTIDE SEQUENCE</scope>
    <source>
        <tissue evidence="1">Skin</tissue>
    </source>
</reference>
<protein>
    <submittedName>
        <fullName evidence="1">Uncharacterized protein</fullName>
    </submittedName>
</protein>
<gene>
    <name evidence="1" type="primary">ORF123296</name>
</gene>
<organism evidence="1">
    <name type="scientific">Arion vulgaris</name>
    <dbReference type="NCBI Taxonomy" id="1028688"/>
    <lineage>
        <taxon>Eukaryota</taxon>
        <taxon>Metazoa</taxon>
        <taxon>Spiralia</taxon>
        <taxon>Lophotrochozoa</taxon>
        <taxon>Mollusca</taxon>
        <taxon>Gastropoda</taxon>
        <taxon>Heterobranchia</taxon>
        <taxon>Euthyneura</taxon>
        <taxon>Panpulmonata</taxon>
        <taxon>Eupulmonata</taxon>
        <taxon>Stylommatophora</taxon>
        <taxon>Helicina</taxon>
        <taxon>Arionoidea</taxon>
        <taxon>Arionidae</taxon>
        <taxon>Arion</taxon>
    </lineage>
</organism>
<dbReference type="EMBL" id="HACG01034031">
    <property type="protein sequence ID" value="CEK80896.1"/>
    <property type="molecule type" value="Transcribed_RNA"/>
</dbReference>
<feature type="non-terminal residue" evidence="1">
    <location>
        <position position="1"/>
    </location>
</feature>
<evidence type="ECO:0000313" key="1">
    <source>
        <dbReference type="EMBL" id="CEK80896.1"/>
    </source>
</evidence>
<name>A0A0B7ALN7_9EUPU</name>
<dbReference type="AlphaFoldDB" id="A0A0B7ALN7"/>
<sequence length="67" mass="7740">HNISSILVSTFLTISGDVPSSRANYTIIMCLQTMGTLQYNVKLSNVYPTPLRAKRREFWSEWCLEEE</sequence>
<proteinExistence type="predicted"/>
<accession>A0A0B7ALN7</accession>